<organism evidence="3 4">
    <name type="scientific">Actinoallomurus oryzae</name>
    <dbReference type="NCBI Taxonomy" id="502180"/>
    <lineage>
        <taxon>Bacteria</taxon>
        <taxon>Bacillati</taxon>
        <taxon>Actinomycetota</taxon>
        <taxon>Actinomycetes</taxon>
        <taxon>Streptosporangiales</taxon>
        <taxon>Thermomonosporaceae</taxon>
        <taxon>Actinoallomurus</taxon>
    </lineage>
</organism>
<dbReference type="PANTHER" id="PTHR43798">
    <property type="entry name" value="MONOACYLGLYCEROL LIPASE"/>
    <property type="match status" value="1"/>
</dbReference>
<dbReference type="Gene3D" id="3.40.50.1820">
    <property type="entry name" value="alpha/beta hydrolase"/>
    <property type="match status" value="1"/>
</dbReference>
<accession>A0ABP8Q2W0</accession>
<comment type="caution">
    <text evidence="3">The sequence shown here is derived from an EMBL/GenBank/DDBJ whole genome shotgun (WGS) entry which is preliminary data.</text>
</comment>
<keyword evidence="4" id="KW-1185">Reference proteome</keyword>
<dbReference type="Pfam" id="PF12697">
    <property type="entry name" value="Abhydrolase_6"/>
    <property type="match status" value="1"/>
</dbReference>
<sequence length="276" mass="29735">MSAPRHTPHGIAYERAGRDGDVPIVLLHDGVADRTMWDAQWDTLTAGSDVVRLDLRGFGESGRPPGATWSHAEDVLSTLDHLGITRCHLVGASFGAGVASEVALSRPGLARSLLLCPPGGSLLAELTEDLKNFFAAEKSALAARDLDAAVEANIATWVVGRDRAPSDVPSGVQDHVRRMQRRAFEVAESLGETGEAEFAPPALERLPDLTAPVLILIGGHDLDTTHDCAERICRALPDARRVDWPDVAHLPSMERPADFLALLTEWVAHHPNREGT</sequence>
<evidence type="ECO:0000313" key="3">
    <source>
        <dbReference type="EMBL" id="GAA4496643.1"/>
    </source>
</evidence>
<evidence type="ECO:0000259" key="2">
    <source>
        <dbReference type="Pfam" id="PF12697"/>
    </source>
</evidence>
<dbReference type="InterPro" id="IPR000073">
    <property type="entry name" value="AB_hydrolase_1"/>
</dbReference>
<evidence type="ECO:0000256" key="1">
    <source>
        <dbReference type="ARBA" id="ARBA00022801"/>
    </source>
</evidence>
<dbReference type="SUPFAM" id="SSF53474">
    <property type="entry name" value="alpha/beta-Hydrolases"/>
    <property type="match status" value="1"/>
</dbReference>
<dbReference type="InterPro" id="IPR029058">
    <property type="entry name" value="AB_hydrolase_fold"/>
</dbReference>
<protein>
    <submittedName>
        <fullName evidence="3">Alpha/beta hydrolase</fullName>
    </submittedName>
</protein>
<dbReference type="InterPro" id="IPR050266">
    <property type="entry name" value="AB_hydrolase_sf"/>
</dbReference>
<proteinExistence type="predicted"/>
<dbReference type="Proteomes" id="UP001500503">
    <property type="component" value="Unassembled WGS sequence"/>
</dbReference>
<dbReference type="PANTHER" id="PTHR43798:SF31">
    <property type="entry name" value="AB HYDROLASE SUPERFAMILY PROTEIN YCLE"/>
    <property type="match status" value="1"/>
</dbReference>
<feature type="domain" description="AB hydrolase-1" evidence="2">
    <location>
        <begin position="24"/>
        <end position="261"/>
    </location>
</feature>
<reference evidence="4" key="1">
    <citation type="journal article" date="2019" name="Int. J. Syst. Evol. Microbiol.">
        <title>The Global Catalogue of Microorganisms (GCM) 10K type strain sequencing project: providing services to taxonomists for standard genome sequencing and annotation.</title>
        <authorList>
            <consortium name="The Broad Institute Genomics Platform"/>
            <consortium name="The Broad Institute Genome Sequencing Center for Infectious Disease"/>
            <person name="Wu L."/>
            <person name="Ma J."/>
        </authorList>
    </citation>
    <scope>NUCLEOTIDE SEQUENCE [LARGE SCALE GENOMIC DNA]</scope>
    <source>
        <strain evidence="4">JCM 17933</strain>
    </source>
</reference>
<name>A0ABP8Q2W0_9ACTN</name>
<keyword evidence="1 3" id="KW-0378">Hydrolase</keyword>
<gene>
    <name evidence="3" type="ORF">GCM10023191_038990</name>
</gene>
<dbReference type="EMBL" id="BAABHF010000022">
    <property type="protein sequence ID" value="GAA4496643.1"/>
    <property type="molecule type" value="Genomic_DNA"/>
</dbReference>
<dbReference type="GO" id="GO:0016787">
    <property type="term" value="F:hydrolase activity"/>
    <property type="evidence" value="ECO:0007669"/>
    <property type="project" value="UniProtKB-KW"/>
</dbReference>
<dbReference type="RefSeq" id="WP_345465556.1">
    <property type="nucleotide sequence ID" value="NZ_BAABHF010000022.1"/>
</dbReference>
<evidence type="ECO:0000313" key="4">
    <source>
        <dbReference type="Proteomes" id="UP001500503"/>
    </source>
</evidence>